<dbReference type="PANTHER" id="PTHR42718">
    <property type="entry name" value="MAJOR FACILITATOR SUPERFAMILY MULTIDRUG TRANSPORTER MFSC"/>
    <property type="match status" value="1"/>
</dbReference>
<feature type="compositionally biased region" description="Basic residues" evidence="8">
    <location>
        <begin position="1"/>
        <end position="12"/>
    </location>
</feature>
<protein>
    <submittedName>
        <fullName evidence="11">MFS transporter</fullName>
    </submittedName>
</protein>
<dbReference type="AlphaFoldDB" id="A0A7W0DK93"/>
<feature type="domain" description="Major facilitator superfamily (MFS) profile" evidence="10">
    <location>
        <begin position="38"/>
        <end position="490"/>
    </location>
</feature>
<evidence type="ECO:0000313" key="12">
    <source>
        <dbReference type="Proteomes" id="UP000545761"/>
    </source>
</evidence>
<feature type="transmembrane region" description="Helical" evidence="9">
    <location>
        <begin position="191"/>
        <end position="213"/>
    </location>
</feature>
<evidence type="ECO:0000256" key="1">
    <source>
        <dbReference type="ARBA" id="ARBA00004651"/>
    </source>
</evidence>
<dbReference type="Gene3D" id="1.20.1250.20">
    <property type="entry name" value="MFS general substrate transporter like domains"/>
    <property type="match status" value="1"/>
</dbReference>
<feature type="transmembrane region" description="Helical" evidence="9">
    <location>
        <begin position="330"/>
        <end position="351"/>
    </location>
</feature>
<feature type="transmembrane region" description="Helical" evidence="9">
    <location>
        <begin position="464"/>
        <end position="484"/>
    </location>
</feature>
<keyword evidence="6 9" id="KW-0472">Membrane</keyword>
<feature type="transmembrane region" description="Helical" evidence="9">
    <location>
        <begin position="252"/>
        <end position="273"/>
    </location>
</feature>
<feature type="transmembrane region" description="Helical" evidence="9">
    <location>
        <begin position="420"/>
        <end position="444"/>
    </location>
</feature>
<keyword evidence="4 9" id="KW-0812">Transmembrane</keyword>
<feature type="transmembrane region" description="Helical" evidence="9">
    <location>
        <begin position="104"/>
        <end position="123"/>
    </location>
</feature>
<evidence type="ECO:0000256" key="4">
    <source>
        <dbReference type="ARBA" id="ARBA00022692"/>
    </source>
</evidence>
<dbReference type="PROSITE" id="PS00216">
    <property type="entry name" value="SUGAR_TRANSPORT_1"/>
    <property type="match status" value="1"/>
</dbReference>
<dbReference type="PANTHER" id="PTHR42718:SF46">
    <property type="entry name" value="BLR6921 PROTEIN"/>
    <property type="match status" value="1"/>
</dbReference>
<name>A0A7W0DK93_9ACTN</name>
<proteinExistence type="predicted"/>
<accession>A0A7W0DK93</accession>
<dbReference type="InterPro" id="IPR020846">
    <property type="entry name" value="MFS_dom"/>
</dbReference>
<gene>
    <name evidence="11" type="ORF">H1D24_12060</name>
</gene>
<evidence type="ECO:0000256" key="3">
    <source>
        <dbReference type="ARBA" id="ARBA00022475"/>
    </source>
</evidence>
<dbReference type="Gene3D" id="1.20.1720.10">
    <property type="entry name" value="Multidrug resistance protein D"/>
    <property type="match status" value="1"/>
</dbReference>
<dbReference type="GO" id="GO:0005886">
    <property type="term" value="C:plasma membrane"/>
    <property type="evidence" value="ECO:0007669"/>
    <property type="project" value="UniProtKB-SubCell"/>
</dbReference>
<keyword evidence="5 9" id="KW-1133">Transmembrane helix</keyword>
<dbReference type="GO" id="GO:0046677">
    <property type="term" value="P:response to antibiotic"/>
    <property type="evidence" value="ECO:0007669"/>
    <property type="project" value="UniProtKB-KW"/>
</dbReference>
<reference evidence="11 12" key="1">
    <citation type="submission" date="2020-07" db="EMBL/GenBank/DDBJ databases">
        <title>Streptomyces isolated from Indian soil.</title>
        <authorList>
            <person name="Mandal S."/>
            <person name="Maiti P.K."/>
        </authorList>
    </citation>
    <scope>NUCLEOTIDE SEQUENCE [LARGE SCALE GENOMIC DNA]</scope>
    <source>
        <strain evidence="11 12">PSKA28</strain>
    </source>
</reference>
<dbReference type="InterPro" id="IPR036259">
    <property type="entry name" value="MFS_trans_sf"/>
</dbReference>
<dbReference type="CDD" id="cd17321">
    <property type="entry name" value="MFS_MMR_MDR_like"/>
    <property type="match status" value="1"/>
</dbReference>
<evidence type="ECO:0000256" key="8">
    <source>
        <dbReference type="SAM" id="MobiDB-lite"/>
    </source>
</evidence>
<sequence>MRSRGRNVRARSTRSAAVPSTEASSAPGSLGWNRETATLALLSFAMLIVSLDQYIVVVALPDIARDLGYSAQTLQTVISAYSVASAGFLLFGGRAADLLGRRRILATGLVLYAGASLAGGLATGPGMLLAARAIQGLGGALVFPTTLALVNTTFPEGQVRNRALGIWGGAGAAGLVIGVLLGGLLTRAFGWEAVFLVNVALAVPALLLAFVLIPPDGEREKGRKFDLPGALTVTLGVTLIVFALVQGPGLGWLSPGILISAVAGLLLIGAFALIERRSSDPLMPPRLLSNRNLITGVVIAFMFMATFGSVLYFLSLYLQEILGYDALQTGAGFLIPTAVVVAGSTMAGQIVTRMGLRATLVAALGIGAIGAVALGLAISPDGSYVELIPGLVALSIGDGVVFTTMFITAATGVSDRDQGIASGVASTGSGVGAAVGLAILVLVATAGLDDLTGERLRIATADGIRTTLFVVAGGIVVTLLVAVARCPTPTAPPPAPVPAQWRRC</sequence>
<dbReference type="EMBL" id="JACEHE010000006">
    <property type="protein sequence ID" value="MBA2946525.1"/>
    <property type="molecule type" value="Genomic_DNA"/>
</dbReference>
<feature type="region of interest" description="Disordered" evidence="8">
    <location>
        <begin position="1"/>
        <end position="29"/>
    </location>
</feature>
<comment type="caution">
    <text evidence="11">The sequence shown here is derived from an EMBL/GenBank/DDBJ whole genome shotgun (WGS) entry which is preliminary data.</text>
</comment>
<dbReference type="PROSITE" id="PS50850">
    <property type="entry name" value="MFS"/>
    <property type="match status" value="1"/>
</dbReference>
<evidence type="ECO:0000256" key="6">
    <source>
        <dbReference type="ARBA" id="ARBA00023136"/>
    </source>
</evidence>
<keyword evidence="2" id="KW-0813">Transport</keyword>
<feature type="transmembrane region" description="Helical" evidence="9">
    <location>
        <begin position="225"/>
        <end position="246"/>
    </location>
</feature>
<feature type="transmembrane region" description="Helical" evidence="9">
    <location>
        <begin position="164"/>
        <end position="185"/>
    </location>
</feature>
<feature type="transmembrane region" description="Helical" evidence="9">
    <location>
        <begin position="129"/>
        <end position="152"/>
    </location>
</feature>
<evidence type="ECO:0000256" key="9">
    <source>
        <dbReference type="SAM" id="Phobius"/>
    </source>
</evidence>
<keyword evidence="3" id="KW-1003">Cell membrane</keyword>
<dbReference type="InterPro" id="IPR005829">
    <property type="entry name" value="Sugar_transporter_CS"/>
</dbReference>
<feature type="transmembrane region" description="Helical" evidence="9">
    <location>
        <begin position="390"/>
        <end position="413"/>
    </location>
</feature>
<dbReference type="PRINTS" id="PR01036">
    <property type="entry name" value="TCRTETB"/>
</dbReference>
<feature type="transmembrane region" description="Helical" evidence="9">
    <location>
        <begin position="72"/>
        <end position="92"/>
    </location>
</feature>
<dbReference type="Proteomes" id="UP000545761">
    <property type="component" value="Unassembled WGS sequence"/>
</dbReference>
<feature type="transmembrane region" description="Helical" evidence="9">
    <location>
        <begin position="293"/>
        <end position="318"/>
    </location>
</feature>
<feature type="transmembrane region" description="Helical" evidence="9">
    <location>
        <begin position="358"/>
        <end position="378"/>
    </location>
</feature>
<organism evidence="11 12">
    <name type="scientific">Streptomyces himalayensis subsp. himalayensis</name>
    <dbReference type="NCBI Taxonomy" id="2756131"/>
    <lineage>
        <taxon>Bacteria</taxon>
        <taxon>Bacillati</taxon>
        <taxon>Actinomycetota</taxon>
        <taxon>Actinomycetes</taxon>
        <taxon>Kitasatosporales</taxon>
        <taxon>Streptomycetaceae</taxon>
        <taxon>Streptomyces</taxon>
        <taxon>Streptomyces himalayensis</taxon>
    </lineage>
</organism>
<dbReference type="SUPFAM" id="SSF103473">
    <property type="entry name" value="MFS general substrate transporter"/>
    <property type="match status" value="1"/>
</dbReference>
<comment type="subcellular location">
    <subcellularLocation>
        <location evidence="1">Cell membrane</location>
        <topology evidence="1">Multi-pass membrane protein</topology>
    </subcellularLocation>
</comment>
<dbReference type="InterPro" id="IPR011701">
    <property type="entry name" value="MFS"/>
</dbReference>
<keyword evidence="7" id="KW-0046">Antibiotic resistance</keyword>
<feature type="transmembrane region" description="Helical" evidence="9">
    <location>
        <begin position="39"/>
        <end position="60"/>
    </location>
</feature>
<evidence type="ECO:0000259" key="10">
    <source>
        <dbReference type="PROSITE" id="PS50850"/>
    </source>
</evidence>
<evidence type="ECO:0000256" key="7">
    <source>
        <dbReference type="ARBA" id="ARBA00023251"/>
    </source>
</evidence>
<dbReference type="GO" id="GO:0022857">
    <property type="term" value="F:transmembrane transporter activity"/>
    <property type="evidence" value="ECO:0007669"/>
    <property type="project" value="InterPro"/>
</dbReference>
<dbReference type="Pfam" id="PF07690">
    <property type="entry name" value="MFS_1"/>
    <property type="match status" value="1"/>
</dbReference>
<evidence type="ECO:0000313" key="11">
    <source>
        <dbReference type="EMBL" id="MBA2946525.1"/>
    </source>
</evidence>
<evidence type="ECO:0000256" key="5">
    <source>
        <dbReference type="ARBA" id="ARBA00022989"/>
    </source>
</evidence>
<evidence type="ECO:0000256" key="2">
    <source>
        <dbReference type="ARBA" id="ARBA00022448"/>
    </source>
</evidence>